<protein>
    <recommendedName>
        <fullName evidence="5">CCHC-type domain-containing protein</fullName>
    </recommendedName>
</protein>
<reference evidence="3" key="1">
    <citation type="submission" date="2023-03" db="EMBL/GenBank/DDBJ databases">
        <title>Massive genome expansion in bonnet fungi (Mycena s.s.) driven by repeated elements and novel gene families across ecological guilds.</title>
        <authorList>
            <consortium name="Lawrence Berkeley National Laboratory"/>
            <person name="Harder C.B."/>
            <person name="Miyauchi S."/>
            <person name="Viragh M."/>
            <person name="Kuo A."/>
            <person name="Thoen E."/>
            <person name="Andreopoulos B."/>
            <person name="Lu D."/>
            <person name="Skrede I."/>
            <person name="Drula E."/>
            <person name="Henrissat B."/>
            <person name="Morin E."/>
            <person name="Kohler A."/>
            <person name="Barry K."/>
            <person name="LaButti K."/>
            <person name="Morin E."/>
            <person name="Salamov A."/>
            <person name="Lipzen A."/>
            <person name="Mereny Z."/>
            <person name="Hegedus B."/>
            <person name="Baldrian P."/>
            <person name="Stursova M."/>
            <person name="Weitz H."/>
            <person name="Taylor A."/>
            <person name="Grigoriev I.V."/>
            <person name="Nagy L.G."/>
            <person name="Martin F."/>
            <person name="Kauserud H."/>
        </authorList>
    </citation>
    <scope>NUCLEOTIDE SEQUENCE</scope>
    <source>
        <strain evidence="3">9284</strain>
    </source>
</reference>
<dbReference type="GO" id="GO:0008270">
    <property type="term" value="F:zinc ion binding"/>
    <property type="evidence" value="ECO:0007669"/>
    <property type="project" value="InterPro"/>
</dbReference>
<organism evidence="3 4">
    <name type="scientific">Roridomyces roridus</name>
    <dbReference type="NCBI Taxonomy" id="1738132"/>
    <lineage>
        <taxon>Eukaryota</taxon>
        <taxon>Fungi</taxon>
        <taxon>Dikarya</taxon>
        <taxon>Basidiomycota</taxon>
        <taxon>Agaricomycotina</taxon>
        <taxon>Agaricomycetes</taxon>
        <taxon>Agaricomycetidae</taxon>
        <taxon>Agaricales</taxon>
        <taxon>Marasmiineae</taxon>
        <taxon>Mycenaceae</taxon>
        <taxon>Roridomyces</taxon>
    </lineage>
</organism>
<dbReference type="AlphaFoldDB" id="A0AAD7FDF1"/>
<keyword evidence="4" id="KW-1185">Reference proteome</keyword>
<accession>A0AAD7FDF1</accession>
<dbReference type="EMBL" id="JARKIF010000028">
    <property type="protein sequence ID" value="KAJ7613576.1"/>
    <property type="molecule type" value="Genomic_DNA"/>
</dbReference>
<feature type="region of interest" description="Disordered" evidence="2">
    <location>
        <begin position="218"/>
        <end position="240"/>
    </location>
</feature>
<evidence type="ECO:0000256" key="1">
    <source>
        <dbReference type="ARBA" id="ARBA00022664"/>
    </source>
</evidence>
<evidence type="ECO:0000256" key="2">
    <source>
        <dbReference type="SAM" id="MobiDB-lite"/>
    </source>
</evidence>
<dbReference type="GO" id="GO:0003676">
    <property type="term" value="F:nucleic acid binding"/>
    <property type="evidence" value="ECO:0007669"/>
    <property type="project" value="InterPro"/>
</dbReference>
<dbReference type="SUPFAM" id="SSF57756">
    <property type="entry name" value="Retrovirus zinc finger-like domains"/>
    <property type="match status" value="1"/>
</dbReference>
<sequence length="515" mass="58121">MANDKKIPEPYDKNAPSFSDEEPKKLLQFFDHMERMMEIAGTVDGAKNTLLLRYVDRQVAEQWRKFASFKGPYTKFKNEILENYPEARNSERGSIKKLKNILSEFDSEEIGLNDSEELMKLVRAMNVEVDKLMTSGLITDREAVPLFLDKLTPGLREQVIFRIDFARENEKLDPPADEEAAPEEDTEEKGYTFQEVIAQARKLSRKHDTRQEYMSTIMGGRSKGKGRSLTPERAVKSEESGGLAAKMLEEIKLTLVNMRDRMDVSDKKHKEDFEQIRQLYKSVPGRVTGSADAQTMPPRQEVRFGRPPGMDLCHYCRTTGHFIGACPRRLQHLAEGKIKAIGTRDFFMDGTPIPLGGSKPRSQIVDEFRVPTSSVNILSASNFVQAAELPGMTADDWAAYEEDNGEYGYYDPQESQNAYDPREEEIHALRVEQQNQQNLIRQLIQHHQVPRRGVQPPPKVQTPAQVDQNMLATVLAAVQHLNANSGNEPGQEAQFAVGTRANPSRTGNGAGQPNL</sequence>
<proteinExistence type="predicted"/>
<dbReference type="InterPro" id="IPR036875">
    <property type="entry name" value="Znf_CCHC_sf"/>
</dbReference>
<name>A0AAD7FDF1_9AGAR</name>
<evidence type="ECO:0008006" key="5">
    <source>
        <dbReference type="Google" id="ProtNLM"/>
    </source>
</evidence>
<evidence type="ECO:0000313" key="3">
    <source>
        <dbReference type="EMBL" id="KAJ7613576.1"/>
    </source>
</evidence>
<dbReference type="GO" id="GO:0006397">
    <property type="term" value="P:mRNA processing"/>
    <property type="evidence" value="ECO:0007669"/>
    <property type="project" value="UniProtKB-KW"/>
</dbReference>
<evidence type="ECO:0000313" key="4">
    <source>
        <dbReference type="Proteomes" id="UP001221142"/>
    </source>
</evidence>
<feature type="region of interest" description="Disordered" evidence="2">
    <location>
        <begin position="483"/>
        <end position="515"/>
    </location>
</feature>
<comment type="caution">
    <text evidence="3">The sequence shown here is derived from an EMBL/GenBank/DDBJ whole genome shotgun (WGS) entry which is preliminary data.</text>
</comment>
<feature type="compositionally biased region" description="Polar residues" evidence="2">
    <location>
        <begin position="501"/>
        <end position="515"/>
    </location>
</feature>
<dbReference type="Proteomes" id="UP001221142">
    <property type="component" value="Unassembled WGS sequence"/>
</dbReference>
<keyword evidence="1" id="KW-0507">mRNA processing</keyword>
<gene>
    <name evidence="3" type="ORF">FB45DRAFT_1036503</name>
</gene>